<dbReference type="Ensembl" id="ENSPCET00000017998.1">
    <property type="protein sequence ID" value="ENSPCEP00000017390.1"/>
    <property type="gene ID" value="ENSPCEG00000013658.1"/>
</dbReference>
<keyword evidence="13" id="KW-1185">Reference proteome</keyword>
<reference evidence="12" key="1">
    <citation type="submission" date="2025-08" db="UniProtKB">
        <authorList>
            <consortium name="Ensembl"/>
        </authorList>
    </citation>
    <scope>IDENTIFICATION</scope>
</reference>
<evidence type="ECO:0000256" key="8">
    <source>
        <dbReference type="ARBA" id="ARBA00023157"/>
    </source>
</evidence>
<dbReference type="Gene3D" id="3.90.176.10">
    <property type="entry name" value="Toxin ADP-ribosyltransferase, Chain A, domain 1"/>
    <property type="match status" value="1"/>
</dbReference>
<dbReference type="PANTHER" id="PTHR10339:SF2">
    <property type="entry name" value="ECTO-ADP-RIBOSYLTRANSFERASE 5"/>
    <property type="match status" value="1"/>
</dbReference>
<dbReference type="GO" id="GO:0044194">
    <property type="term" value="C:cytolytic granule"/>
    <property type="evidence" value="ECO:0007669"/>
    <property type="project" value="UniProtKB-ARBA"/>
</dbReference>
<comment type="similarity">
    <text evidence="1 10">Belongs to the Arg-specific ADP-ribosyltransferase family.</text>
</comment>
<dbReference type="GO" id="GO:0106274">
    <property type="term" value="F:NAD+-protein-arginine ADP-ribosyltransferase activity"/>
    <property type="evidence" value="ECO:0007669"/>
    <property type="project" value="UniProtKB-EC"/>
</dbReference>
<evidence type="ECO:0000256" key="1">
    <source>
        <dbReference type="ARBA" id="ARBA00009558"/>
    </source>
</evidence>
<evidence type="ECO:0000256" key="7">
    <source>
        <dbReference type="ARBA" id="ARBA00023027"/>
    </source>
</evidence>
<evidence type="ECO:0000256" key="11">
    <source>
        <dbReference type="SAM" id="MobiDB-lite"/>
    </source>
</evidence>
<sequence length="343" mass="38943">MTFAKHHIDNRGQNKEQWFQITSGEVKAKCQVELDMMPDAFDDQYIGCEREMDGIAPGLLEIEKSNSSQFRTAWENSEEQWQNVKTKISLPPGFKDEYGRAIITYSDNDFHAELNWAVRKNGKSRADYMDNFHLKAFHYYLTRALQLLKGNCAVMYSKTVYRGTTVSHTGSGTVRFGFFASSSFDRDVAEQFGKATVFTIHTCFGIDIRNFSHIPEEEEVLIPVHEKFNIVFKGQESNSFILRSTNRTCSYFNCAYLGGEYWAEQEKHLSFLKTQHQRELRRETAKGKGASFSPGPLRSRQEGTVGLPSPQDPCSSCSAAAQQLLQPAAGVWVLGRRKPRAPS</sequence>
<dbReference type="PRINTS" id="PR00970">
    <property type="entry name" value="RIBTRNSFRASE"/>
</dbReference>
<evidence type="ECO:0000256" key="10">
    <source>
        <dbReference type="RuleBase" id="RU361228"/>
    </source>
</evidence>
<keyword evidence="4" id="KW-0548">Nucleotidyltransferase</keyword>
<evidence type="ECO:0000256" key="5">
    <source>
        <dbReference type="ARBA" id="ARBA00022729"/>
    </source>
</evidence>
<dbReference type="FunFam" id="3.90.176.10:FF:000001">
    <property type="entry name" value="NAD(P)(+)--arginine ADP-ribosyltransferase"/>
    <property type="match status" value="1"/>
</dbReference>
<name>A0A8C8SBX0_9SAUR</name>
<evidence type="ECO:0000256" key="4">
    <source>
        <dbReference type="ARBA" id="ARBA00022695"/>
    </source>
</evidence>
<dbReference type="InterPro" id="IPR000768">
    <property type="entry name" value="ART"/>
</dbReference>
<evidence type="ECO:0000313" key="12">
    <source>
        <dbReference type="Ensembl" id="ENSPCEP00000017390.1"/>
    </source>
</evidence>
<evidence type="ECO:0000256" key="6">
    <source>
        <dbReference type="ARBA" id="ARBA00022857"/>
    </source>
</evidence>
<evidence type="ECO:0000256" key="9">
    <source>
        <dbReference type="ARBA" id="ARBA00047597"/>
    </source>
</evidence>
<dbReference type="GO" id="GO:0003950">
    <property type="term" value="F:NAD+ poly-ADP-ribosyltransferase activity"/>
    <property type="evidence" value="ECO:0007669"/>
    <property type="project" value="UniProtKB-ARBA"/>
</dbReference>
<dbReference type="SUPFAM" id="SSF56399">
    <property type="entry name" value="ADP-ribosylation"/>
    <property type="match status" value="1"/>
</dbReference>
<dbReference type="InterPro" id="IPR050999">
    <property type="entry name" value="ADP-ribosyltransferase_ARG"/>
</dbReference>
<keyword evidence="6 10" id="KW-0521">NADP</keyword>
<keyword evidence="5" id="KW-0732">Signal</keyword>
<evidence type="ECO:0000256" key="2">
    <source>
        <dbReference type="ARBA" id="ARBA00022676"/>
    </source>
</evidence>
<dbReference type="EC" id="2.4.2.31" evidence="10"/>
<dbReference type="PANTHER" id="PTHR10339">
    <property type="entry name" value="ADP-RIBOSYLTRANSFERASE"/>
    <property type="match status" value="1"/>
</dbReference>
<protein>
    <recommendedName>
        <fullName evidence="10">NAD(P)(+)--arginine ADP-ribosyltransferase</fullName>
        <ecNumber evidence="10">2.4.2.31</ecNumber>
    </recommendedName>
    <alternativeName>
        <fullName evidence="10">Mono(ADP-ribosyl)transferase</fullName>
    </alternativeName>
</protein>
<dbReference type="PROSITE" id="PS51996">
    <property type="entry name" value="TR_MART"/>
    <property type="match status" value="1"/>
</dbReference>
<keyword evidence="3 10" id="KW-0808">Transferase</keyword>
<evidence type="ECO:0000313" key="13">
    <source>
        <dbReference type="Proteomes" id="UP000694393"/>
    </source>
</evidence>
<comment type="catalytic activity">
    <reaction evidence="9 10">
        <text>L-arginyl-[protein] + NAD(+) = N(omega)-(ADP-D-ribosyl)-L-arginyl-[protein] + nicotinamide + H(+)</text>
        <dbReference type="Rhea" id="RHEA:19149"/>
        <dbReference type="Rhea" id="RHEA-COMP:10532"/>
        <dbReference type="Rhea" id="RHEA-COMP:15087"/>
        <dbReference type="ChEBI" id="CHEBI:15378"/>
        <dbReference type="ChEBI" id="CHEBI:17154"/>
        <dbReference type="ChEBI" id="CHEBI:29965"/>
        <dbReference type="ChEBI" id="CHEBI:57540"/>
        <dbReference type="ChEBI" id="CHEBI:142554"/>
        <dbReference type="EC" id="2.4.2.31"/>
    </reaction>
</comment>
<dbReference type="GO" id="GO:0016779">
    <property type="term" value="F:nucleotidyltransferase activity"/>
    <property type="evidence" value="ECO:0007669"/>
    <property type="project" value="UniProtKB-KW"/>
</dbReference>
<keyword evidence="2 10" id="KW-0328">Glycosyltransferase</keyword>
<keyword evidence="7 10" id="KW-0520">NAD</keyword>
<dbReference type="Proteomes" id="UP000694393">
    <property type="component" value="Unplaced"/>
</dbReference>
<evidence type="ECO:0000256" key="3">
    <source>
        <dbReference type="ARBA" id="ARBA00022679"/>
    </source>
</evidence>
<dbReference type="AlphaFoldDB" id="A0A8C8SBX0"/>
<reference evidence="12" key="2">
    <citation type="submission" date="2025-09" db="UniProtKB">
        <authorList>
            <consortium name="Ensembl"/>
        </authorList>
    </citation>
    <scope>IDENTIFICATION</scope>
</reference>
<dbReference type="Pfam" id="PF01129">
    <property type="entry name" value="ART"/>
    <property type="match status" value="1"/>
</dbReference>
<feature type="region of interest" description="Disordered" evidence="11">
    <location>
        <begin position="282"/>
        <end position="315"/>
    </location>
</feature>
<organism evidence="12 13">
    <name type="scientific">Pelusios castaneus</name>
    <name type="common">West African mud turtle</name>
    <dbReference type="NCBI Taxonomy" id="367368"/>
    <lineage>
        <taxon>Eukaryota</taxon>
        <taxon>Metazoa</taxon>
        <taxon>Chordata</taxon>
        <taxon>Craniata</taxon>
        <taxon>Vertebrata</taxon>
        <taxon>Euteleostomi</taxon>
        <taxon>Archelosauria</taxon>
        <taxon>Testudinata</taxon>
        <taxon>Testudines</taxon>
        <taxon>Pleurodira</taxon>
        <taxon>Pelomedusidae</taxon>
        <taxon>Pelusios</taxon>
    </lineage>
</organism>
<keyword evidence="8" id="KW-1015">Disulfide bond</keyword>
<proteinExistence type="inferred from homology"/>
<accession>A0A8C8SBX0</accession>